<comment type="caution">
    <text evidence="2">The sequence shown here is derived from an EMBL/GenBank/DDBJ whole genome shotgun (WGS) entry which is preliminary data.</text>
</comment>
<dbReference type="Proteomes" id="UP000316208">
    <property type="component" value="Unassembled WGS sequence"/>
</dbReference>
<sequence length="155" mass="17264">MKRISKLSIMTLLTLFLLVSGAPSSFAKSGWADSFNSAEVMYSSTNPTSWFSATQYLDSLSDSDYYVIDNTNGSSSFTYNVTATPPPDFHIALIVIRMNADSSISSISTLNHNGRGYPQSISWNVNPGERVYFRVMDEGINNYSQPYTISFQKYS</sequence>
<proteinExistence type="predicted"/>
<keyword evidence="1" id="KW-0732">Signal</keyword>
<gene>
    <name evidence="2" type="ORF">C7Y44_19705</name>
</gene>
<feature type="signal peptide" evidence="1">
    <location>
        <begin position="1"/>
        <end position="27"/>
    </location>
</feature>
<organism evidence="2 3">
    <name type="scientific">Paenibacillus popilliae</name>
    <name type="common">Bacillus popilliae</name>
    <dbReference type="NCBI Taxonomy" id="78057"/>
    <lineage>
        <taxon>Bacteria</taxon>
        <taxon>Bacillati</taxon>
        <taxon>Bacillota</taxon>
        <taxon>Bacilli</taxon>
        <taxon>Bacillales</taxon>
        <taxon>Paenibacillaceae</taxon>
        <taxon>Paenibacillus</taxon>
    </lineage>
</organism>
<protein>
    <submittedName>
        <fullName evidence="2">Uncharacterized protein</fullName>
    </submittedName>
</protein>
<dbReference type="EMBL" id="SADY01000006">
    <property type="protein sequence ID" value="TQR43385.1"/>
    <property type="molecule type" value="Genomic_DNA"/>
</dbReference>
<evidence type="ECO:0000313" key="3">
    <source>
        <dbReference type="Proteomes" id="UP000316208"/>
    </source>
</evidence>
<evidence type="ECO:0000313" key="2">
    <source>
        <dbReference type="EMBL" id="TQR43385.1"/>
    </source>
</evidence>
<accession>A0ABY3AN15</accession>
<evidence type="ECO:0000256" key="1">
    <source>
        <dbReference type="SAM" id="SignalP"/>
    </source>
</evidence>
<feature type="chain" id="PRO_5045582107" evidence="1">
    <location>
        <begin position="28"/>
        <end position="155"/>
    </location>
</feature>
<name>A0ABY3AN15_PAEPP</name>
<reference evidence="2 3" key="1">
    <citation type="submission" date="2018-03" db="EMBL/GenBank/DDBJ databases">
        <title>Aerobic endospore-forming bacteria genome sequencing and assembly.</title>
        <authorList>
            <person name="Cavalcante D.A."/>
            <person name="Driks A."/>
            <person name="Putonti C."/>
            <person name="De-Souza M.T."/>
        </authorList>
    </citation>
    <scope>NUCLEOTIDE SEQUENCE [LARGE SCALE GENOMIC DNA]</scope>
    <source>
        <strain evidence="2 3">SDF0028</strain>
    </source>
</reference>
<dbReference type="RefSeq" id="WP_142545249.1">
    <property type="nucleotide sequence ID" value="NZ_SADY01000006.1"/>
</dbReference>
<keyword evidence="3" id="KW-1185">Reference proteome</keyword>